<evidence type="ECO:0000256" key="1">
    <source>
        <dbReference type="SAM" id="MobiDB-lite"/>
    </source>
</evidence>
<evidence type="ECO:0000259" key="2">
    <source>
        <dbReference type="SMART" id="SM00597"/>
    </source>
</evidence>
<keyword evidence="4" id="KW-1185">Reference proteome</keyword>
<reference evidence="3 4" key="1">
    <citation type="journal article" date="2014" name="Genome Biol.">
        <title>Transcriptome and methylome profiling reveals relics of genome dominance in the mesopolyploid Brassica oleracea.</title>
        <authorList>
            <person name="Parkin I.A."/>
            <person name="Koh C."/>
            <person name="Tang H."/>
            <person name="Robinson S.J."/>
            <person name="Kagale S."/>
            <person name="Clarke W.E."/>
            <person name="Town C.D."/>
            <person name="Nixon J."/>
            <person name="Krishnakumar V."/>
            <person name="Bidwell S.L."/>
            <person name="Denoeud F."/>
            <person name="Belcram H."/>
            <person name="Links M.G."/>
            <person name="Just J."/>
            <person name="Clarke C."/>
            <person name="Bender T."/>
            <person name="Huebert T."/>
            <person name="Mason A.S."/>
            <person name="Pires J.C."/>
            <person name="Barker G."/>
            <person name="Moore J."/>
            <person name="Walley P.G."/>
            <person name="Manoli S."/>
            <person name="Batley J."/>
            <person name="Edwards D."/>
            <person name="Nelson M.N."/>
            <person name="Wang X."/>
            <person name="Paterson A.H."/>
            <person name="King G."/>
            <person name="Bancroft I."/>
            <person name="Chalhoub B."/>
            <person name="Sharpe A.G."/>
        </authorList>
    </citation>
    <scope>NUCLEOTIDE SEQUENCE</scope>
    <source>
        <strain evidence="3 4">cv. TO1000</strain>
    </source>
</reference>
<dbReference type="Proteomes" id="UP000032141">
    <property type="component" value="Chromosome C3"/>
</dbReference>
<feature type="domain" description="TTF-type" evidence="2">
    <location>
        <begin position="158"/>
        <end position="243"/>
    </location>
</feature>
<dbReference type="InterPro" id="IPR006580">
    <property type="entry name" value="Znf_TTF"/>
</dbReference>
<organism evidence="3 4">
    <name type="scientific">Brassica oleracea var. oleracea</name>
    <dbReference type="NCBI Taxonomy" id="109376"/>
    <lineage>
        <taxon>Eukaryota</taxon>
        <taxon>Viridiplantae</taxon>
        <taxon>Streptophyta</taxon>
        <taxon>Embryophyta</taxon>
        <taxon>Tracheophyta</taxon>
        <taxon>Spermatophyta</taxon>
        <taxon>Magnoliopsida</taxon>
        <taxon>eudicotyledons</taxon>
        <taxon>Gunneridae</taxon>
        <taxon>Pentapetalae</taxon>
        <taxon>rosids</taxon>
        <taxon>malvids</taxon>
        <taxon>Brassicales</taxon>
        <taxon>Brassicaceae</taxon>
        <taxon>Brassiceae</taxon>
        <taxon>Brassica</taxon>
    </lineage>
</organism>
<dbReference type="PANTHER" id="PTHR45749:SF35">
    <property type="entry name" value="AC-LIKE TRANSPOSASE-RELATED"/>
    <property type="match status" value="1"/>
</dbReference>
<dbReference type="Gramene" id="Bo3g042420.1">
    <property type="protein sequence ID" value="Bo3g042420.1"/>
    <property type="gene ID" value="Bo3g042420"/>
</dbReference>
<dbReference type="InterPro" id="IPR025398">
    <property type="entry name" value="DUF4371"/>
</dbReference>
<dbReference type="PANTHER" id="PTHR45749">
    <property type="match status" value="1"/>
</dbReference>
<dbReference type="HOGENOM" id="CLU_006175_4_3_1"/>
<protein>
    <recommendedName>
        <fullName evidence="2">TTF-type domain-containing protein</fullName>
    </recommendedName>
</protein>
<dbReference type="STRING" id="109376.A0A0D3B7L9"/>
<dbReference type="EnsemblPlants" id="Bo3g042420.1">
    <property type="protein sequence ID" value="Bo3g042420.1"/>
    <property type="gene ID" value="Bo3g042420"/>
</dbReference>
<dbReference type="AlphaFoldDB" id="A0A0D3B7L9"/>
<reference evidence="3" key="2">
    <citation type="submission" date="2015-03" db="UniProtKB">
        <authorList>
            <consortium name="EnsemblPlants"/>
        </authorList>
    </citation>
    <scope>IDENTIFICATION</scope>
</reference>
<dbReference type="OMA" id="CDMASST"/>
<accession>A0A0D3B7L9</accession>
<proteinExistence type="predicted"/>
<dbReference type="Pfam" id="PF14291">
    <property type="entry name" value="DUF4371"/>
    <property type="match status" value="1"/>
</dbReference>
<evidence type="ECO:0000313" key="4">
    <source>
        <dbReference type="Proteomes" id="UP000032141"/>
    </source>
</evidence>
<name>A0A0D3B7L9_BRAOL</name>
<evidence type="ECO:0000313" key="3">
    <source>
        <dbReference type="EnsemblPlants" id="Bo3g042420.1"/>
    </source>
</evidence>
<sequence>MLPGNRIRIQSSGAKNRNKKARQDEVIKSQANAMLKYVTITKSSKPDETSEAEEEKEDEEFIIEEDVHEKSEEEIARDDADCMNVDKKQSENENIESQEKVDDIRSFHEDVDMDDLGNWKKIEQRMRDYLVERGPPTRPPVDYPFPRDGIERCFTYSCYTRRMSNGEKQDRRWLVYSKSKDKIFCFCCKLFTHETFPPLLITNGYDDWRNASHRLKNHETTYNHIVCMSRWIELEMRLKKSETIDKHLEEAINMEKKHWRDVMLRIIAGVKTLAVRNIAFRGNNEKGRDPNSGNFLAFIKMIGGFDEVMKEHIRWVDKCETQYHYLSHKIQNELIELLANEIKMVILKKIQEAKYFSIILDTTPDISRKEQMTFLIRCVDVSTDSPKLNIGDVKGQGYDNGSNMKGKHKGVQKRLLDINPRAFYTPCGCHSLNLALCDMASSTEKAVSFFGTVQRLYNLFSSTNNWEVYREMVKENSGNLGHRSEAECLAESETHGIGRFEFLFGMVILYDLLYVVNTVSKSLQSEDMDLEAAIIQLGGLVGSLKGYRETGIEKAKAEAMQIAIDMEIEPAFSSKPKRRKRIRGGESYYIYGELGHFARE</sequence>
<dbReference type="SMART" id="SM00597">
    <property type="entry name" value="ZnF_TTF"/>
    <property type="match status" value="1"/>
</dbReference>
<feature type="region of interest" description="Disordered" evidence="1">
    <location>
        <begin position="1"/>
        <end position="23"/>
    </location>
</feature>